<evidence type="ECO:0000313" key="3">
    <source>
        <dbReference type="Proteomes" id="UP001554567"/>
    </source>
</evidence>
<gene>
    <name evidence="2" type="ORF">ABW286_17475</name>
</gene>
<dbReference type="EMBL" id="JBFKZN010000009">
    <property type="protein sequence ID" value="MEW5290947.1"/>
    <property type="molecule type" value="Genomic_DNA"/>
</dbReference>
<feature type="signal peptide" evidence="1">
    <location>
        <begin position="1"/>
        <end position="21"/>
    </location>
</feature>
<keyword evidence="1" id="KW-0732">Signal</keyword>
<sequence length="192" mass="22554">MKKTANLLTVIALFFCIRTSAFPYPELIADKNLHETEIIRKASRLTMILVMAEKQDKDKILEEFRMLTIKNPDSSIIKNMYINNLIAAKHYQEGLDNLNTINKDNLTRTNLLTECMLRERLGIKDENCYKEVIFLSEKDNIVDSDYISALFFSDDQRFEPLKLKLIKENKFKESDFLVFTSGKEKMLYEFFP</sequence>
<name>A0ABV3N539_9GAMM</name>
<keyword evidence="3" id="KW-1185">Reference proteome</keyword>
<reference evidence="2 3" key="1">
    <citation type="submission" date="2024-07" db="EMBL/GenBank/DDBJ databases">
        <authorList>
            <person name="Dulla G.F.J."/>
            <person name="Delorm J.G."/>
        </authorList>
    </citation>
    <scope>NUCLEOTIDE SEQUENCE [LARGE SCALE GENOMIC DNA]</scope>
    <source>
        <strain evidence="2 3">JGD 233</strain>
    </source>
</reference>
<evidence type="ECO:0000313" key="2">
    <source>
        <dbReference type="EMBL" id="MEW5290947.1"/>
    </source>
</evidence>
<proteinExistence type="predicted"/>
<accession>A0ABV3N539</accession>
<evidence type="ECO:0000256" key="1">
    <source>
        <dbReference type="SAM" id="SignalP"/>
    </source>
</evidence>
<dbReference type="Proteomes" id="UP001554567">
    <property type="component" value="Unassembled WGS sequence"/>
</dbReference>
<protein>
    <submittedName>
        <fullName evidence="2">Uncharacterized protein</fullName>
    </submittedName>
</protein>
<comment type="caution">
    <text evidence="2">The sequence shown here is derived from an EMBL/GenBank/DDBJ whole genome shotgun (WGS) entry which is preliminary data.</text>
</comment>
<feature type="chain" id="PRO_5045964836" evidence="1">
    <location>
        <begin position="22"/>
        <end position="192"/>
    </location>
</feature>
<organism evidence="2 3">
    <name type="scientific">Erwinia papayae</name>
    <dbReference type="NCBI Taxonomy" id="206499"/>
    <lineage>
        <taxon>Bacteria</taxon>
        <taxon>Pseudomonadati</taxon>
        <taxon>Pseudomonadota</taxon>
        <taxon>Gammaproteobacteria</taxon>
        <taxon>Enterobacterales</taxon>
        <taxon>Erwiniaceae</taxon>
        <taxon>Erwinia</taxon>
    </lineage>
</organism>
<dbReference type="RefSeq" id="WP_367168245.1">
    <property type="nucleotide sequence ID" value="NZ_JBFKZN010000009.1"/>
</dbReference>